<comment type="pathway">
    <text evidence="1">Lipid metabolism.</text>
</comment>
<evidence type="ECO:0000256" key="1">
    <source>
        <dbReference type="ARBA" id="ARBA00005189"/>
    </source>
</evidence>
<keyword evidence="6" id="KW-1185">Reference proteome</keyword>
<dbReference type="Proteomes" id="UP000319143">
    <property type="component" value="Unassembled WGS sequence"/>
</dbReference>
<dbReference type="GO" id="GO:0003841">
    <property type="term" value="F:1-acylglycerol-3-phosphate O-acyltransferase activity"/>
    <property type="evidence" value="ECO:0007669"/>
    <property type="project" value="TreeGrafter"/>
</dbReference>
<evidence type="ECO:0000256" key="2">
    <source>
        <dbReference type="ARBA" id="ARBA00022679"/>
    </source>
</evidence>
<keyword evidence="3 5" id="KW-0012">Acyltransferase</keyword>
<sequence length="410" mass="46604">MTVILDRPYQFIPPCRNDLWPGFIQRFRLFDYYLRKKEGVVSFDCRNLEVLRESLDAGDGILLAPNHCRYADPLVMGWPARMTKRHVYAMASWHLFNKHWFDSFAIQRMGGFSVFREGPDRQALETAIDILVEAHRPLILFPEGTTNRTNDVLKPLLDGVTFIARTAARRRAKRVGGKVVIHPVAIKYLCTMPIDDWAHHQLQRIEQHLGWQKPVALPLLERTLRVAEALLGLREVEYRGRCGEGTLPQRRDALIEHVLCQAEQRLQTGVAAASSSNFADQVRARVRAIRSEVHSRWFSNHPDEPEKRLLRGDVAAADMAQDLLSYPDGYLNRDSATDTRVVETIQRMQETLFGKADVGIPLHSVVELSDAIEVPAEKAPRGIEDPLITGIRDSLNEMLGRLSQEARPIG</sequence>
<evidence type="ECO:0000313" key="5">
    <source>
        <dbReference type="EMBL" id="TWU31530.1"/>
    </source>
</evidence>
<dbReference type="GO" id="GO:0006654">
    <property type="term" value="P:phosphatidic acid biosynthetic process"/>
    <property type="evidence" value="ECO:0007669"/>
    <property type="project" value="TreeGrafter"/>
</dbReference>
<feature type="domain" description="Phospholipid/glycerol acyltransferase" evidence="4">
    <location>
        <begin position="61"/>
        <end position="189"/>
    </location>
</feature>
<dbReference type="PANTHER" id="PTHR10434:SF40">
    <property type="entry name" value="1-ACYL-SN-GLYCEROL-3-PHOSPHATE ACYLTRANSFERASE"/>
    <property type="match status" value="1"/>
</dbReference>
<dbReference type="Pfam" id="PF01553">
    <property type="entry name" value="Acyltransferase"/>
    <property type="match status" value="1"/>
</dbReference>
<accession>A0A5C6D3Z0</accession>
<evidence type="ECO:0000259" key="4">
    <source>
        <dbReference type="SMART" id="SM00563"/>
    </source>
</evidence>
<name>A0A5C6D3Z0_9BACT</name>
<comment type="caution">
    <text evidence="5">The sequence shown here is derived from an EMBL/GenBank/DDBJ whole genome shotgun (WGS) entry which is preliminary data.</text>
</comment>
<dbReference type="InterPro" id="IPR002123">
    <property type="entry name" value="Plipid/glycerol_acylTrfase"/>
</dbReference>
<gene>
    <name evidence="5" type="ORF">Poly41_60860</name>
</gene>
<proteinExistence type="predicted"/>
<reference evidence="5 6" key="1">
    <citation type="submission" date="2019-02" db="EMBL/GenBank/DDBJ databases">
        <title>Deep-cultivation of Planctomycetes and their phenomic and genomic characterization uncovers novel biology.</title>
        <authorList>
            <person name="Wiegand S."/>
            <person name="Jogler M."/>
            <person name="Boedeker C."/>
            <person name="Pinto D."/>
            <person name="Vollmers J."/>
            <person name="Rivas-Marin E."/>
            <person name="Kohn T."/>
            <person name="Peeters S.H."/>
            <person name="Heuer A."/>
            <person name="Rast P."/>
            <person name="Oberbeckmann S."/>
            <person name="Bunk B."/>
            <person name="Jeske O."/>
            <person name="Meyerdierks A."/>
            <person name="Storesund J.E."/>
            <person name="Kallscheuer N."/>
            <person name="Luecker S."/>
            <person name="Lage O.M."/>
            <person name="Pohl T."/>
            <person name="Merkel B.J."/>
            <person name="Hornburger P."/>
            <person name="Mueller R.-W."/>
            <person name="Bruemmer F."/>
            <person name="Labrenz M."/>
            <person name="Spormann A.M."/>
            <person name="Op Den Camp H."/>
            <person name="Overmann J."/>
            <person name="Amann R."/>
            <person name="Jetten M.S.M."/>
            <person name="Mascher T."/>
            <person name="Medema M.H."/>
            <person name="Devos D.P."/>
            <person name="Kaster A.-K."/>
            <person name="Ovreas L."/>
            <person name="Rohde M."/>
            <person name="Galperin M.Y."/>
            <person name="Jogler C."/>
        </authorList>
    </citation>
    <scope>NUCLEOTIDE SEQUENCE [LARGE SCALE GENOMIC DNA]</scope>
    <source>
        <strain evidence="5 6">Poly41</strain>
    </source>
</reference>
<dbReference type="SMART" id="SM00563">
    <property type="entry name" value="PlsC"/>
    <property type="match status" value="1"/>
</dbReference>
<dbReference type="PANTHER" id="PTHR10434">
    <property type="entry name" value="1-ACYL-SN-GLYCEROL-3-PHOSPHATE ACYLTRANSFERASE"/>
    <property type="match status" value="1"/>
</dbReference>
<protein>
    <submittedName>
        <fullName evidence="5">Acyltransferase</fullName>
    </submittedName>
</protein>
<keyword evidence="2 5" id="KW-0808">Transferase</keyword>
<evidence type="ECO:0000256" key="3">
    <source>
        <dbReference type="ARBA" id="ARBA00023315"/>
    </source>
</evidence>
<dbReference type="AlphaFoldDB" id="A0A5C6D3Z0"/>
<dbReference type="SUPFAM" id="SSF69593">
    <property type="entry name" value="Glycerol-3-phosphate (1)-acyltransferase"/>
    <property type="match status" value="1"/>
</dbReference>
<dbReference type="RefSeq" id="WP_146530815.1">
    <property type="nucleotide sequence ID" value="NZ_SJPV01000016.1"/>
</dbReference>
<dbReference type="EMBL" id="SJPV01000016">
    <property type="protein sequence ID" value="TWU31530.1"/>
    <property type="molecule type" value="Genomic_DNA"/>
</dbReference>
<evidence type="ECO:0000313" key="6">
    <source>
        <dbReference type="Proteomes" id="UP000319143"/>
    </source>
</evidence>
<dbReference type="OrthoDB" id="9806008at2"/>
<organism evidence="5 6">
    <name type="scientific">Novipirellula artificiosorum</name>
    <dbReference type="NCBI Taxonomy" id="2528016"/>
    <lineage>
        <taxon>Bacteria</taxon>
        <taxon>Pseudomonadati</taxon>
        <taxon>Planctomycetota</taxon>
        <taxon>Planctomycetia</taxon>
        <taxon>Pirellulales</taxon>
        <taxon>Pirellulaceae</taxon>
        <taxon>Novipirellula</taxon>
    </lineage>
</organism>